<dbReference type="SMART" id="SM00674">
    <property type="entry name" value="CENPB"/>
    <property type="match status" value="1"/>
</dbReference>
<dbReference type="GO" id="GO:0005634">
    <property type="term" value="C:nucleus"/>
    <property type="evidence" value="ECO:0007669"/>
    <property type="project" value="TreeGrafter"/>
</dbReference>
<evidence type="ECO:0000313" key="4">
    <source>
        <dbReference type="Ensembl" id="ENSTRUP00000064875.1"/>
    </source>
</evidence>
<organism evidence="4 5">
    <name type="scientific">Takifugu rubripes</name>
    <name type="common">Japanese pufferfish</name>
    <name type="synonym">Fugu rubripes</name>
    <dbReference type="NCBI Taxonomy" id="31033"/>
    <lineage>
        <taxon>Eukaryota</taxon>
        <taxon>Metazoa</taxon>
        <taxon>Chordata</taxon>
        <taxon>Craniata</taxon>
        <taxon>Vertebrata</taxon>
        <taxon>Euteleostomi</taxon>
        <taxon>Actinopterygii</taxon>
        <taxon>Neopterygii</taxon>
        <taxon>Teleostei</taxon>
        <taxon>Neoteleostei</taxon>
        <taxon>Acanthomorphata</taxon>
        <taxon>Eupercaria</taxon>
        <taxon>Tetraodontiformes</taxon>
        <taxon>Tetradontoidea</taxon>
        <taxon>Tetraodontidae</taxon>
        <taxon>Takifugu</taxon>
    </lineage>
</organism>
<dbReference type="SUPFAM" id="SSF46689">
    <property type="entry name" value="Homeodomain-like"/>
    <property type="match status" value="2"/>
</dbReference>
<feature type="compositionally biased region" description="Basic and acidic residues" evidence="2">
    <location>
        <begin position="192"/>
        <end position="202"/>
    </location>
</feature>
<evidence type="ECO:0000256" key="2">
    <source>
        <dbReference type="SAM" id="MobiDB-lite"/>
    </source>
</evidence>
<accession>A0A674MTW5</accession>
<dbReference type="PROSITE" id="PS51253">
    <property type="entry name" value="HTH_CENPB"/>
    <property type="match status" value="1"/>
</dbReference>
<keyword evidence="1" id="KW-0238">DNA-binding</keyword>
<name>A0A674MTW5_TAKRU</name>
<proteinExistence type="predicted"/>
<reference evidence="4" key="3">
    <citation type="submission" date="2025-09" db="UniProtKB">
        <authorList>
            <consortium name="Ensembl"/>
        </authorList>
    </citation>
    <scope>IDENTIFICATION</scope>
</reference>
<dbReference type="InterPro" id="IPR050863">
    <property type="entry name" value="CenT-Element_Derived"/>
</dbReference>
<dbReference type="PANTHER" id="PTHR19303">
    <property type="entry name" value="TRANSPOSON"/>
    <property type="match status" value="1"/>
</dbReference>
<dbReference type="InterPro" id="IPR009057">
    <property type="entry name" value="Homeodomain-like_sf"/>
</dbReference>
<dbReference type="Proteomes" id="UP000005226">
    <property type="component" value="Chromosome 22"/>
</dbReference>
<protein>
    <recommendedName>
        <fullName evidence="3">HTH CENPB-type domain-containing protein</fullName>
    </recommendedName>
</protein>
<feature type="region of interest" description="Disordered" evidence="2">
    <location>
        <begin position="173"/>
        <end position="232"/>
    </location>
</feature>
<reference evidence="4 5" key="1">
    <citation type="journal article" date="2011" name="Genome Biol. Evol.">
        <title>Integration of the genetic map and genome assembly of fugu facilitates insights into distinct features of genome evolution in teleosts and mammals.</title>
        <authorList>
            <person name="Kai W."/>
            <person name="Kikuchi K."/>
            <person name="Tohari S."/>
            <person name="Chew A.K."/>
            <person name="Tay A."/>
            <person name="Fujiwara A."/>
            <person name="Hosoya S."/>
            <person name="Suetake H."/>
            <person name="Naruse K."/>
            <person name="Brenner S."/>
            <person name="Suzuki Y."/>
            <person name="Venkatesh B."/>
        </authorList>
    </citation>
    <scope>NUCLEOTIDE SEQUENCE [LARGE SCALE GENOMIC DNA]</scope>
</reference>
<dbReference type="GO" id="GO:0003677">
    <property type="term" value="F:DNA binding"/>
    <property type="evidence" value="ECO:0007669"/>
    <property type="project" value="UniProtKB-KW"/>
</dbReference>
<sequence>MENARRNAYDAAFKLKAIKLADKEGNRAAARKLNVNESMVRRWKRQREEPEQCKKMKKAFRGNKSRWPELENIPEDWVSTQRADGRGVSTVQIRLKAKTIATEKKIQDFKGGPSWCLRFMKRKGLSIRTRTTLCQQLHPEYKEQVWILTAWSGVKKSTITNGFRKAVLLRDGEDSTSSGVNLPQDESDTDSDNERETERVCGEECLTLFQTDTEEEDFHGFSTQEEDEDSSW</sequence>
<reference evidence="4" key="2">
    <citation type="submission" date="2025-08" db="UniProtKB">
        <authorList>
            <consortium name="Ensembl"/>
        </authorList>
    </citation>
    <scope>IDENTIFICATION</scope>
</reference>
<dbReference type="PANTHER" id="PTHR19303:SF74">
    <property type="entry name" value="POGO TRANSPOSABLE ELEMENT WITH KRAB DOMAIN"/>
    <property type="match status" value="1"/>
</dbReference>
<dbReference type="OMA" id="KATRGWC"/>
<dbReference type="GeneTree" id="ENSGT00940000163759"/>
<dbReference type="AlphaFoldDB" id="A0A674MTW5"/>
<evidence type="ECO:0000313" key="5">
    <source>
        <dbReference type="Proteomes" id="UP000005226"/>
    </source>
</evidence>
<dbReference type="Pfam" id="PF03221">
    <property type="entry name" value="HTH_Tnp_Tc5"/>
    <property type="match status" value="1"/>
</dbReference>
<dbReference type="InterPro" id="IPR006600">
    <property type="entry name" value="HTH_CenpB_DNA-bd_dom"/>
</dbReference>
<evidence type="ECO:0000259" key="3">
    <source>
        <dbReference type="PROSITE" id="PS51253"/>
    </source>
</evidence>
<dbReference type="Gene3D" id="1.10.10.60">
    <property type="entry name" value="Homeodomain-like"/>
    <property type="match status" value="2"/>
</dbReference>
<evidence type="ECO:0000256" key="1">
    <source>
        <dbReference type="ARBA" id="ARBA00023125"/>
    </source>
</evidence>
<keyword evidence="5" id="KW-1185">Reference proteome</keyword>
<feature type="domain" description="HTH CENPB-type" evidence="3">
    <location>
        <begin position="58"/>
        <end position="129"/>
    </location>
</feature>
<dbReference type="Ensembl" id="ENSTRUT00000076365.1">
    <property type="protein sequence ID" value="ENSTRUP00000064875.1"/>
    <property type="gene ID" value="ENSTRUG00000030217.1"/>
</dbReference>
<dbReference type="InParanoid" id="A0A674MTW5"/>